<dbReference type="InterPro" id="IPR008878">
    <property type="entry name" value="Transposase_IS66_Orf2"/>
</dbReference>
<dbReference type="Pfam" id="PF05717">
    <property type="entry name" value="TnpB_IS66"/>
    <property type="match status" value="1"/>
</dbReference>
<comment type="caution">
    <text evidence="1">The sequence shown here is derived from an EMBL/GenBank/DDBJ whole genome shotgun (WGS) entry which is preliminary data.</text>
</comment>
<gene>
    <name evidence="1" type="ORF">D1Z90_19820</name>
</gene>
<dbReference type="NCBIfam" id="NF033819">
    <property type="entry name" value="IS66_TnpB"/>
    <property type="match status" value="1"/>
</dbReference>
<evidence type="ECO:0000313" key="2">
    <source>
        <dbReference type="Proteomes" id="UP000283255"/>
    </source>
</evidence>
<accession>A0A418Y9F6</accession>
<keyword evidence="2" id="KW-1185">Reference proteome</keyword>
<proteinExistence type="predicted"/>
<dbReference type="OrthoDB" id="4956084at2"/>
<dbReference type="RefSeq" id="WP_119912525.1">
    <property type="nucleotide sequence ID" value="NZ_QZCH01000052.1"/>
</dbReference>
<reference evidence="1 2" key="2">
    <citation type="submission" date="2019-01" db="EMBL/GenBank/DDBJ databases">
        <title>Motilimonas pumilus sp. nov., isolated from the gut of sea cucumber (Apostichopus japonicus).</title>
        <authorList>
            <person name="Wang F.-Q."/>
            <person name="Ren L.-H."/>
            <person name="Lin Y.-W."/>
            <person name="Sun G.-H."/>
            <person name="Du Z.-J."/>
            <person name="Zhao J.-X."/>
            <person name="Liu X.-J."/>
            <person name="Liu L.-J."/>
        </authorList>
    </citation>
    <scope>NUCLEOTIDE SEQUENCE [LARGE SCALE GENOMIC DNA]</scope>
    <source>
        <strain evidence="1 2">PLHSC7-2</strain>
    </source>
</reference>
<dbReference type="Proteomes" id="UP000283255">
    <property type="component" value="Unassembled WGS sequence"/>
</dbReference>
<sequence>MTLGIFVFAPTDFRKPHRGLSTLIAAELGHNPFSGELYAFTNKQCNKIKCVLWEDNDFLLS</sequence>
<dbReference type="EMBL" id="QZCH01000052">
    <property type="protein sequence ID" value="RJG37346.1"/>
    <property type="molecule type" value="Genomic_DNA"/>
</dbReference>
<protein>
    <recommendedName>
        <fullName evidence="3">Transposase</fullName>
    </recommendedName>
</protein>
<reference evidence="1 2" key="1">
    <citation type="submission" date="2018-09" db="EMBL/GenBank/DDBJ databases">
        <authorList>
            <person name="Wang F."/>
        </authorList>
    </citation>
    <scope>NUCLEOTIDE SEQUENCE [LARGE SCALE GENOMIC DNA]</scope>
    <source>
        <strain evidence="1 2">PLHSC7-2</strain>
    </source>
</reference>
<organism evidence="1 2">
    <name type="scientific">Motilimonas pumila</name>
    <dbReference type="NCBI Taxonomy" id="2303987"/>
    <lineage>
        <taxon>Bacteria</taxon>
        <taxon>Pseudomonadati</taxon>
        <taxon>Pseudomonadota</taxon>
        <taxon>Gammaproteobacteria</taxon>
        <taxon>Alteromonadales</taxon>
        <taxon>Alteromonadales genera incertae sedis</taxon>
        <taxon>Motilimonas</taxon>
    </lineage>
</organism>
<evidence type="ECO:0000313" key="1">
    <source>
        <dbReference type="EMBL" id="RJG37346.1"/>
    </source>
</evidence>
<dbReference type="PANTHER" id="PTHR36455:SF1">
    <property type="entry name" value="BLR8292 PROTEIN"/>
    <property type="match status" value="1"/>
</dbReference>
<evidence type="ECO:0008006" key="3">
    <source>
        <dbReference type="Google" id="ProtNLM"/>
    </source>
</evidence>
<name>A0A418Y9F6_9GAMM</name>
<dbReference type="AlphaFoldDB" id="A0A418Y9F6"/>
<dbReference type="PANTHER" id="PTHR36455">
    <property type="match status" value="1"/>
</dbReference>